<feature type="transmembrane region" description="Helical" evidence="1">
    <location>
        <begin position="20"/>
        <end position="39"/>
    </location>
</feature>
<gene>
    <name evidence="2" type="ORF">MAAFP003_1818</name>
</gene>
<evidence type="ECO:0000256" key="1">
    <source>
        <dbReference type="SAM" id="Phobius"/>
    </source>
</evidence>
<evidence type="ECO:0000313" key="2">
    <source>
        <dbReference type="EMBL" id="SOX53148.1"/>
    </source>
</evidence>
<dbReference type="EMBL" id="FXEG02000002">
    <property type="protein sequence ID" value="SOX53148.1"/>
    <property type="molecule type" value="Genomic_DNA"/>
</dbReference>
<dbReference type="Proteomes" id="UP000236318">
    <property type="component" value="Unassembled WGS sequence"/>
</dbReference>
<evidence type="ECO:0000313" key="3">
    <source>
        <dbReference type="Proteomes" id="UP000236318"/>
    </source>
</evidence>
<keyword evidence="1" id="KW-0812">Transmembrane</keyword>
<feature type="non-terminal residue" evidence="2">
    <location>
        <position position="1"/>
    </location>
</feature>
<keyword evidence="1" id="KW-1133">Transmembrane helix</keyword>
<protein>
    <submittedName>
        <fullName evidence="2">Uncharacterized protein</fullName>
    </submittedName>
</protein>
<comment type="caution">
    <text evidence="2">The sequence shown here is derived from an EMBL/GenBank/DDBJ whole genome shotgun (WGS) entry which is preliminary data.</text>
</comment>
<keyword evidence="1" id="KW-0472">Membrane</keyword>
<accession>A0A2K4Y8M7</accession>
<keyword evidence="3" id="KW-1185">Reference proteome</keyword>
<dbReference type="AlphaFoldDB" id="A0A2K4Y8M7"/>
<organism evidence="2 3">
    <name type="scientific">Mycobacterium ahvazicum</name>
    <dbReference type="NCBI Taxonomy" id="1964395"/>
    <lineage>
        <taxon>Bacteria</taxon>
        <taxon>Bacillati</taxon>
        <taxon>Actinomycetota</taxon>
        <taxon>Actinomycetes</taxon>
        <taxon>Mycobacteriales</taxon>
        <taxon>Mycobacteriaceae</taxon>
        <taxon>Mycobacterium</taxon>
        <taxon>Mycobacterium simiae complex</taxon>
    </lineage>
</organism>
<proteinExistence type="predicted"/>
<name>A0A2K4Y8M7_9MYCO</name>
<reference evidence="2" key="1">
    <citation type="submission" date="2018-01" db="EMBL/GenBank/DDBJ databases">
        <authorList>
            <consortium name="Urmite Genomes"/>
        </authorList>
    </citation>
    <scope>NUCLEOTIDE SEQUENCE [LARGE SCALE GENOMIC DNA]</scope>
    <source>
        <strain evidence="2">AFP003</strain>
    </source>
</reference>
<sequence length="206" mass="21226">VIATGVNCQYDPKMRNVVDLTMRALCVLTLVIASLIASGQHATAQPPPRFPNLDGFTPVPADGYVSTALPGNAPRISFSTPNSVVCDFYGGPAPAPQQSQDIRCNGEVPGIDDITFPGGGHPRPGDCVEGAVNFKGPGYELSRMTYGGCGGGPAALPFAGKPLAAGQKLSYLNVTCAVSADNVIACLDTTNGDHGFVLQSVGSWAF</sequence>